<dbReference type="Pfam" id="PF06507">
    <property type="entry name" value="ARF_AD"/>
    <property type="match status" value="1"/>
</dbReference>
<evidence type="ECO:0000256" key="6">
    <source>
        <dbReference type="SAM" id="MobiDB-lite"/>
    </source>
</evidence>
<dbReference type="GO" id="GO:0003677">
    <property type="term" value="F:DNA binding"/>
    <property type="evidence" value="ECO:0007669"/>
    <property type="project" value="UniProtKB-KW"/>
</dbReference>
<dbReference type="PANTHER" id="PTHR31384:SF1">
    <property type="entry name" value="AUXIN RESPONSE FACTOR 9"/>
    <property type="match status" value="1"/>
</dbReference>
<dbReference type="GO" id="GO:0009725">
    <property type="term" value="P:response to hormone"/>
    <property type="evidence" value="ECO:0007669"/>
    <property type="project" value="InterPro"/>
</dbReference>
<evidence type="ECO:0000313" key="8">
    <source>
        <dbReference type="EMBL" id="KAJ9539115.1"/>
    </source>
</evidence>
<feature type="compositionally biased region" description="Basic and acidic residues" evidence="6">
    <location>
        <begin position="8"/>
        <end position="22"/>
    </location>
</feature>
<evidence type="ECO:0000256" key="1">
    <source>
        <dbReference type="ARBA" id="ARBA00004123"/>
    </source>
</evidence>
<dbReference type="GO" id="GO:0006355">
    <property type="term" value="P:regulation of DNA-templated transcription"/>
    <property type="evidence" value="ECO:0007669"/>
    <property type="project" value="InterPro"/>
</dbReference>
<dbReference type="PANTHER" id="PTHR31384">
    <property type="entry name" value="AUXIN RESPONSE FACTOR 4-RELATED"/>
    <property type="match status" value="1"/>
</dbReference>
<evidence type="ECO:0000259" key="7">
    <source>
        <dbReference type="Pfam" id="PF06507"/>
    </source>
</evidence>
<name>A0AA38SAC2_9ASTR</name>
<dbReference type="AlphaFoldDB" id="A0AA38SAC2"/>
<gene>
    <name evidence="8" type="ORF">OSB04_031848</name>
</gene>
<dbReference type="InterPro" id="IPR010525">
    <property type="entry name" value="ARF_dom"/>
</dbReference>
<dbReference type="Proteomes" id="UP001172457">
    <property type="component" value="Chromosome 8"/>
</dbReference>
<keyword evidence="5" id="KW-0539">Nucleus</keyword>
<evidence type="ECO:0000313" key="9">
    <source>
        <dbReference type="Proteomes" id="UP001172457"/>
    </source>
</evidence>
<protein>
    <recommendedName>
        <fullName evidence="7">Auxin response factor domain-containing protein</fullName>
    </recommendedName>
</protein>
<dbReference type="Gene3D" id="2.40.330.10">
    <property type="entry name" value="DNA-binding pseudobarrel domain"/>
    <property type="match status" value="1"/>
</dbReference>
<dbReference type="SUPFAM" id="SSF101936">
    <property type="entry name" value="DNA-binding pseudobarrel domain"/>
    <property type="match status" value="1"/>
</dbReference>
<evidence type="ECO:0000256" key="3">
    <source>
        <dbReference type="ARBA" id="ARBA00023125"/>
    </source>
</evidence>
<feature type="domain" description="Auxin response factor" evidence="7">
    <location>
        <begin position="167"/>
        <end position="251"/>
    </location>
</feature>
<sequence length="331" mass="37753">MNDNEPIEAGHDNHPPPEEQKPPIRSFYKILTTSDTKRHYAFYVLKKHAEKCFPPLDYSQPTPSQELMAKDLHGYTWSFTHVYRGICLPFLRIEGSRGGMLSPMGGRNLFVKRDCRWRCFDFCETSCATDSCDLSSESQIGVLSSASQALCKNKEFVVYYNSRAFPFIVGINQYLKAVAHNFSTGMHVIMNSNGGENRKKERRGVIVDQTTISKEWPGSEWRSLKVQWNVPSRRSLIHMPERVSPWQLEPIPEDVRSRVGEASLSRNTRLQIFDHGPTHYANTNCDESLHAFPSSSASLADKEKEHEKPRVLRLFGLDIHVTTPCTTSETN</sequence>
<feature type="region of interest" description="Disordered" evidence="6">
    <location>
        <begin position="1"/>
        <end position="23"/>
    </location>
</feature>
<dbReference type="EMBL" id="JARYMX010000008">
    <property type="protein sequence ID" value="KAJ9539115.1"/>
    <property type="molecule type" value="Genomic_DNA"/>
</dbReference>
<evidence type="ECO:0000256" key="5">
    <source>
        <dbReference type="ARBA" id="ARBA00023242"/>
    </source>
</evidence>
<organism evidence="8 9">
    <name type="scientific">Centaurea solstitialis</name>
    <name type="common">yellow star-thistle</name>
    <dbReference type="NCBI Taxonomy" id="347529"/>
    <lineage>
        <taxon>Eukaryota</taxon>
        <taxon>Viridiplantae</taxon>
        <taxon>Streptophyta</taxon>
        <taxon>Embryophyta</taxon>
        <taxon>Tracheophyta</taxon>
        <taxon>Spermatophyta</taxon>
        <taxon>Magnoliopsida</taxon>
        <taxon>eudicotyledons</taxon>
        <taxon>Gunneridae</taxon>
        <taxon>Pentapetalae</taxon>
        <taxon>asterids</taxon>
        <taxon>campanulids</taxon>
        <taxon>Asterales</taxon>
        <taxon>Asteraceae</taxon>
        <taxon>Carduoideae</taxon>
        <taxon>Cardueae</taxon>
        <taxon>Centaureinae</taxon>
        <taxon>Centaurea</taxon>
    </lineage>
</organism>
<accession>A0AA38SAC2</accession>
<keyword evidence="3" id="KW-0238">DNA-binding</keyword>
<keyword evidence="9" id="KW-1185">Reference proteome</keyword>
<proteinExistence type="predicted"/>
<dbReference type="GO" id="GO:0005634">
    <property type="term" value="C:nucleus"/>
    <property type="evidence" value="ECO:0007669"/>
    <property type="project" value="UniProtKB-SubCell"/>
</dbReference>
<comment type="subcellular location">
    <subcellularLocation>
        <location evidence="1">Nucleus</location>
    </subcellularLocation>
</comment>
<evidence type="ECO:0000256" key="2">
    <source>
        <dbReference type="ARBA" id="ARBA00023015"/>
    </source>
</evidence>
<dbReference type="Gene3D" id="2.30.30.1040">
    <property type="match status" value="1"/>
</dbReference>
<comment type="caution">
    <text evidence="8">The sequence shown here is derived from an EMBL/GenBank/DDBJ whole genome shotgun (WGS) entry which is preliminary data.</text>
</comment>
<reference evidence="8" key="1">
    <citation type="submission" date="2023-03" db="EMBL/GenBank/DDBJ databases">
        <title>Chromosome-scale reference genome and RAD-based genetic map of yellow starthistle (Centaurea solstitialis) reveal putative structural variation and QTLs associated with invader traits.</title>
        <authorList>
            <person name="Reatini B."/>
            <person name="Cang F.A."/>
            <person name="Jiang Q."/>
            <person name="Mckibben M.T.W."/>
            <person name="Barker M.S."/>
            <person name="Rieseberg L.H."/>
            <person name="Dlugosch K.M."/>
        </authorList>
    </citation>
    <scope>NUCLEOTIDE SEQUENCE</scope>
    <source>
        <strain evidence="8">CAN-66</strain>
        <tissue evidence="8">Leaf</tissue>
    </source>
</reference>
<evidence type="ECO:0000256" key="4">
    <source>
        <dbReference type="ARBA" id="ARBA00023163"/>
    </source>
</evidence>
<keyword evidence="4" id="KW-0804">Transcription</keyword>
<dbReference type="InterPro" id="IPR044835">
    <property type="entry name" value="ARF_plant"/>
</dbReference>
<keyword evidence="2" id="KW-0805">Transcription regulation</keyword>
<dbReference type="InterPro" id="IPR015300">
    <property type="entry name" value="DNA-bd_pseudobarrel_sf"/>
</dbReference>